<protein>
    <submittedName>
        <fullName evidence="1">Uncharacterized protein</fullName>
    </submittedName>
</protein>
<reference evidence="1 2" key="1">
    <citation type="submission" date="2014-04" db="EMBL/GenBank/DDBJ databases">
        <authorList>
            <person name="Sears C."/>
            <person name="Carroll K."/>
            <person name="Sack B.R."/>
            <person name="Qadri F."/>
            <person name="Myers L.L."/>
            <person name="Chung G.-T."/>
            <person name="Escheverria P."/>
            <person name="Fraser C.M."/>
            <person name="Sadzewicz L."/>
            <person name="Shefchek K.A."/>
            <person name="Tallon L."/>
            <person name="Das S.P."/>
            <person name="Daugherty S."/>
            <person name="Mongodin E.F."/>
        </authorList>
    </citation>
    <scope>NUCLEOTIDE SEQUENCE [LARGE SCALE GENOMIC DNA]</scope>
    <source>
        <strain evidence="2">3775 SL(B) 10 (iv)</strain>
    </source>
</reference>
<proteinExistence type="predicted"/>
<comment type="caution">
    <text evidence="1">The sequence shown here is derived from an EMBL/GenBank/DDBJ whole genome shotgun (WGS) entry which is preliminary data.</text>
</comment>
<dbReference type="AlphaFoldDB" id="A0A078R3E7"/>
<organism evidence="1 2">
    <name type="scientific">Phocaeicola vulgatus str. 3775 SL</name>
    <name type="common">B</name>
    <name type="synonym">iv</name>
    <dbReference type="NCBI Taxonomy" id="1339350"/>
    <lineage>
        <taxon>Bacteria</taxon>
        <taxon>Pseudomonadati</taxon>
        <taxon>Bacteroidota</taxon>
        <taxon>Bacteroidia</taxon>
        <taxon>Bacteroidales</taxon>
        <taxon>Bacteroidaceae</taxon>
        <taxon>Phocaeicola</taxon>
    </lineage>
</organism>
<accession>A0A078R3E7</accession>
<dbReference type="Proteomes" id="UP000028134">
    <property type="component" value="Unassembled WGS sequence"/>
</dbReference>
<evidence type="ECO:0000313" key="2">
    <source>
        <dbReference type="Proteomes" id="UP000028134"/>
    </source>
</evidence>
<dbReference type="EMBL" id="JNHI01000019">
    <property type="protein sequence ID" value="KDS29860.1"/>
    <property type="molecule type" value="Genomic_DNA"/>
</dbReference>
<dbReference type="PATRIC" id="fig|1339350.3.peg.2882"/>
<sequence>MELENKNDIIRSDVEIEHEDLSLESFDEILSEQEELLVAQIDELQKQIDDSHDLMFDLMEATKKGAIDYVDAMTDTGETFSEAKDSKTVKSLNGIEIDKRHKPTDVESNANWQTRKMSDAKKNPFDKNVSENTNGMSEAGKAKFERYKEAYSQRLKTNNITSKGEGNSIKTSDPTQNLESLAGLRNYRVGPVVPIPDIETTKEGYKTAVAEGKTYSVAGYIRKQNFAAFDDALVEKFGFSSRAEAERWRKSNHLTIHETGNGMFLVPTDVHDSSSHKGYCSKLADILEGKEGAENAMEQYIRDEKIAYVKHEAKIRGWRAAKGAGMAAAKDLMKHVIANLVTSFYEERKRIKEQGLLNYVQTVLSTCWKKVKTKAINMIKSIVGGAIGAIGTELLNAINDFFTGTFKRLFSVIRQMFGSIKNAFRILCSKEHSWQEKVFEAAKVLSAGAVAILGFSLNEIIEKGLLHIPGMPVSIASFIAECLAGLSAGIFSNIVLMLFDHTKASLKVRDAQLQLSLHRSQSIFIDNLRIDVAVLKSSRDVCGTYQFFGNVVGEIKNTRDNIIATKKRINETNIRTAKLLSESNSVVKLIKEIGNDEDF</sequence>
<gene>
    <name evidence="1" type="ORF">M097_3007</name>
</gene>
<evidence type="ECO:0000313" key="1">
    <source>
        <dbReference type="EMBL" id="KDS29860.1"/>
    </source>
</evidence>
<name>A0A078R3E7_PHOVU</name>
<dbReference type="RefSeq" id="WP_032945938.1">
    <property type="nucleotide sequence ID" value="NZ_JNHI01000019.1"/>
</dbReference>